<accession>A0ABY5Z3N5</accession>
<evidence type="ECO:0000313" key="2">
    <source>
        <dbReference type="EMBL" id="UWZ36650.1"/>
    </source>
</evidence>
<dbReference type="InterPro" id="IPR015867">
    <property type="entry name" value="N-reg_PII/ATP_PRibTrfase_C"/>
</dbReference>
<sequence length="133" mass="14926">MTIVRDLKGTRGVKALRTAATNEGDQVATDHVIALTTTPTEEEGRQLAHKLVEARLAACVQVTSKIQAVYRWKGEIYDEPEWQLWIKTASDKVDDLVAWLPKNHSSEVPELIILPITGGWVTYLDWITAETRS</sequence>
<reference evidence="2" key="1">
    <citation type="submission" date="2021-04" db="EMBL/GenBank/DDBJ databases">
        <title>Biosynthetic gene clusters of Dactylosporangioum roseum.</title>
        <authorList>
            <person name="Hartkoorn R.C."/>
            <person name="Beaudoing E."/>
            <person name="Hot D."/>
            <person name="Moureu S."/>
        </authorList>
    </citation>
    <scope>NUCLEOTIDE SEQUENCE</scope>
    <source>
        <strain evidence="2">NRRL B-16295</strain>
    </source>
</reference>
<gene>
    <name evidence="2" type="ORF">Drose_37610</name>
</gene>
<dbReference type="PANTHER" id="PTHR23419:SF8">
    <property type="entry name" value="FI09726P"/>
    <property type="match status" value="1"/>
</dbReference>
<dbReference type="PANTHER" id="PTHR23419">
    <property type="entry name" value="DIVALENT CATION TOLERANCE CUTA-RELATED"/>
    <property type="match status" value="1"/>
</dbReference>
<evidence type="ECO:0000256" key="1">
    <source>
        <dbReference type="ARBA" id="ARBA00010169"/>
    </source>
</evidence>
<dbReference type="RefSeq" id="WP_260725997.1">
    <property type="nucleotide sequence ID" value="NZ_BAAABS010000036.1"/>
</dbReference>
<dbReference type="InterPro" id="IPR004323">
    <property type="entry name" value="Ion_tolerance_CutA"/>
</dbReference>
<organism evidence="2 3">
    <name type="scientific">Dactylosporangium roseum</name>
    <dbReference type="NCBI Taxonomy" id="47989"/>
    <lineage>
        <taxon>Bacteria</taxon>
        <taxon>Bacillati</taxon>
        <taxon>Actinomycetota</taxon>
        <taxon>Actinomycetes</taxon>
        <taxon>Micromonosporales</taxon>
        <taxon>Micromonosporaceae</taxon>
        <taxon>Dactylosporangium</taxon>
    </lineage>
</organism>
<evidence type="ECO:0000313" key="3">
    <source>
        <dbReference type="Proteomes" id="UP001058271"/>
    </source>
</evidence>
<dbReference type="Pfam" id="PF03091">
    <property type="entry name" value="CutA1"/>
    <property type="match status" value="1"/>
</dbReference>
<proteinExistence type="inferred from homology"/>
<dbReference type="Proteomes" id="UP001058271">
    <property type="component" value="Chromosome"/>
</dbReference>
<dbReference type="Gene3D" id="3.30.70.120">
    <property type="match status" value="1"/>
</dbReference>
<name>A0ABY5Z3N5_9ACTN</name>
<dbReference type="SUPFAM" id="SSF54913">
    <property type="entry name" value="GlnB-like"/>
    <property type="match status" value="1"/>
</dbReference>
<dbReference type="EMBL" id="CP073721">
    <property type="protein sequence ID" value="UWZ36650.1"/>
    <property type="molecule type" value="Genomic_DNA"/>
</dbReference>
<protein>
    <submittedName>
        <fullName evidence="2">Divalent-cation tolerance protein CutA</fullName>
    </submittedName>
</protein>
<dbReference type="InterPro" id="IPR011322">
    <property type="entry name" value="N-reg_PII-like_a/b"/>
</dbReference>
<comment type="similarity">
    <text evidence="1">Belongs to the CutA family.</text>
</comment>
<keyword evidence="3" id="KW-1185">Reference proteome</keyword>